<keyword evidence="4" id="KW-0041">Annexin</keyword>
<dbReference type="Proteomes" id="UP001152484">
    <property type="component" value="Unassembled WGS sequence"/>
</dbReference>
<evidence type="ECO:0000256" key="2">
    <source>
        <dbReference type="ARBA" id="ARBA00022737"/>
    </source>
</evidence>
<dbReference type="GO" id="GO:0001786">
    <property type="term" value="F:phosphatidylserine binding"/>
    <property type="evidence" value="ECO:0007669"/>
    <property type="project" value="TreeGrafter"/>
</dbReference>
<feature type="binding site" evidence="6">
    <location>
        <position position="258"/>
    </location>
    <ligand>
        <name>Ca(2+)</name>
        <dbReference type="ChEBI" id="CHEBI:29108"/>
        <label>1</label>
    </ligand>
</feature>
<dbReference type="PRINTS" id="PR00196">
    <property type="entry name" value="ANNEXIN"/>
</dbReference>
<dbReference type="GO" id="GO:0005886">
    <property type="term" value="C:plasma membrane"/>
    <property type="evidence" value="ECO:0007669"/>
    <property type="project" value="TreeGrafter"/>
</dbReference>
<dbReference type="EMBL" id="CAMAPE010000027">
    <property type="protein sequence ID" value="CAH9091869.1"/>
    <property type="molecule type" value="Genomic_DNA"/>
</dbReference>
<feature type="binding site" evidence="6">
    <location>
        <position position="299"/>
    </location>
    <ligand>
        <name>Ca(2+)</name>
        <dbReference type="ChEBI" id="CHEBI:29108"/>
        <label>1</label>
    </ligand>
</feature>
<dbReference type="FunFam" id="1.10.220.10:FF:000009">
    <property type="entry name" value="Annexin"/>
    <property type="match status" value="1"/>
</dbReference>
<dbReference type="PANTHER" id="PTHR10502">
    <property type="entry name" value="ANNEXIN"/>
    <property type="match status" value="1"/>
</dbReference>
<gene>
    <name evidence="7" type="ORF">CEURO_LOCUS11737</name>
</gene>
<dbReference type="InterPro" id="IPR009118">
    <property type="entry name" value="AnnexinD_plant"/>
</dbReference>
<dbReference type="FunFam" id="1.10.220.10:FF:000001">
    <property type="entry name" value="Annexin"/>
    <property type="match status" value="1"/>
</dbReference>
<organism evidence="7 8">
    <name type="scientific">Cuscuta europaea</name>
    <name type="common">European dodder</name>
    <dbReference type="NCBI Taxonomy" id="41803"/>
    <lineage>
        <taxon>Eukaryota</taxon>
        <taxon>Viridiplantae</taxon>
        <taxon>Streptophyta</taxon>
        <taxon>Embryophyta</taxon>
        <taxon>Tracheophyta</taxon>
        <taxon>Spermatophyta</taxon>
        <taxon>Magnoliopsida</taxon>
        <taxon>eudicotyledons</taxon>
        <taxon>Gunneridae</taxon>
        <taxon>Pentapetalae</taxon>
        <taxon>asterids</taxon>
        <taxon>lamiids</taxon>
        <taxon>Solanales</taxon>
        <taxon>Convolvulaceae</taxon>
        <taxon>Cuscuteae</taxon>
        <taxon>Cuscuta</taxon>
        <taxon>Cuscuta subgen. Cuscuta</taxon>
    </lineage>
</organism>
<evidence type="ECO:0000313" key="8">
    <source>
        <dbReference type="Proteomes" id="UP001152484"/>
    </source>
</evidence>
<dbReference type="AlphaFoldDB" id="A0A9P0Z9G7"/>
<dbReference type="PANTHER" id="PTHR10502:SF193">
    <property type="entry name" value="ANNEXIN D8"/>
    <property type="match status" value="1"/>
</dbReference>
<keyword evidence="2" id="KW-0677">Repeat</keyword>
<dbReference type="InterPro" id="IPR001464">
    <property type="entry name" value="Annexin"/>
</dbReference>
<feature type="binding site" evidence="6">
    <location>
        <position position="256"/>
    </location>
    <ligand>
        <name>Ca(2+)</name>
        <dbReference type="ChEBI" id="CHEBI:29108"/>
        <label>1</label>
    </ligand>
</feature>
<feature type="binding site" evidence="6">
    <location>
        <position position="67"/>
    </location>
    <ligand>
        <name>Ca(2+)</name>
        <dbReference type="ChEBI" id="CHEBI:29108"/>
        <label>1</label>
    </ligand>
</feature>
<evidence type="ECO:0000256" key="1">
    <source>
        <dbReference type="ARBA" id="ARBA00022723"/>
    </source>
</evidence>
<evidence type="ECO:0000256" key="4">
    <source>
        <dbReference type="ARBA" id="ARBA00023216"/>
    </source>
</evidence>
<comment type="caution">
    <text evidence="7">The sequence shown here is derived from an EMBL/GenBank/DDBJ whole genome shotgun (WGS) entry which is preliminary data.</text>
</comment>
<dbReference type="PROSITE" id="PS51897">
    <property type="entry name" value="ANNEXIN_2"/>
    <property type="match status" value="4"/>
</dbReference>
<dbReference type="GO" id="GO:0009651">
    <property type="term" value="P:response to salt stress"/>
    <property type="evidence" value="ECO:0007669"/>
    <property type="project" value="TreeGrafter"/>
</dbReference>
<evidence type="ECO:0000313" key="7">
    <source>
        <dbReference type="EMBL" id="CAH9091869.1"/>
    </source>
</evidence>
<dbReference type="GO" id="GO:0005737">
    <property type="term" value="C:cytoplasm"/>
    <property type="evidence" value="ECO:0007669"/>
    <property type="project" value="TreeGrafter"/>
</dbReference>
<keyword evidence="8" id="KW-1185">Reference proteome</keyword>
<sequence length="316" mass="36111">MATLTFPDQPSPVADAEAIRNACKGWGTNEKSLIGIIGHRNWVQRKLIKKAYEDQYQEDLVKCLEKELSGDFEKAVYRWMLDPEDRDAVLLHVAIKQGTVPDYRVIIELSCIYSPEEFLGVKRAYQARYKRSFEEDLAQHSTAEFRRLLVPLAGVYRYGGNEIDVKLAQAEAEVLHGAIKKKEFGHEEIVRILSTRSKSQLIATLNRYKDEHGCSITKHLKEDSANKYQTALRATIRCITDPQKYYEKVIRHALAKSGTDEDALTRVIVTRAEKDLREIKELYFKRNSVTLDQAAAKETSGDYQAFLLTLLGKPDQ</sequence>
<dbReference type="InterPro" id="IPR037104">
    <property type="entry name" value="Annexin_sf"/>
</dbReference>
<feature type="binding site" evidence="6">
    <location>
        <position position="25"/>
    </location>
    <ligand>
        <name>Ca(2+)</name>
        <dbReference type="ChEBI" id="CHEBI:29108"/>
        <label>1</label>
    </ligand>
</feature>
<keyword evidence="5" id="KW-0111">Calcium/phospholipid-binding</keyword>
<protein>
    <recommendedName>
        <fullName evidence="9">Annexin</fullName>
    </recommendedName>
</protein>
<dbReference type="Pfam" id="PF00191">
    <property type="entry name" value="Annexin"/>
    <property type="match status" value="4"/>
</dbReference>
<proteinExistence type="predicted"/>
<keyword evidence="3 6" id="KW-0106">Calcium</keyword>
<feature type="binding site" evidence="6">
    <location>
        <position position="296"/>
    </location>
    <ligand>
        <name>Ca(2+)</name>
        <dbReference type="ChEBI" id="CHEBI:29108"/>
        <label>1</label>
    </ligand>
</feature>
<evidence type="ECO:0000256" key="6">
    <source>
        <dbReference type="PIRSR" id="PIRSR609118-1"/>
    </source>
</evidence>
<dbReference type="SMART" id="SM00335">
    <property type="entry name" value="ANX"/>
    <property type="match status" value="4"/>
</dbReference>
<feature type="binding site" evidence="6">
    <location>
        <position position="27"/>
    </location>
    <ligand>
        <name>Ca(2+)</name>
        <dbReference type="ChEBI" id="CHEBI:29108"/>
        <label>1</label>
    </ligand>
</feature>
<dbReference type="GO" id="GO:0005544">
    <property type="term" value="F:calcium-dependent phospholipid binding"/>
    <property type="evidence" value="ECO:0007669"/>
    <property type="project" value="UniProtKB-KW"/>
</dbReference>
<feature type="binding site" evidence="6">
    <location>
        <position position="298"/>
    </location>
    <ligand>
        <name>Ca(2+)</name>
        <dbReference type="ChEBI" id="CHEBI:29108"/>
        <label>3</label>
    </ligand>
</feature>
<reference evidence="7" key="1">
    <citation type="submission" date="2022-07" db="EMBL/GenBank/DDBJ databases">
        <authorList>
            <person name="Macas J."/>
            <person name="Novak P."/>
            <person name="Neumann P."/>
        </authorList>
    </citation>
    <scope>NUCLEOTIDE SEQUENCE</scope>
</reference>
<dbReference type="InterPro" id="IPR018502">
    <property type="entry name" value="Annexin_repeat"/>
</dbReference>
<dbReference type="GO" id="GO:0009414">
    <property type="term" value="P:response to water deprivation"/>
    <property type="evidence" value="ECO:0007669"/>
    <property type="project" value="TreeGrafter"/>
</dbReference>
<dbReference type="Gene3D" id="1.10.220.10">
    <property type="entry name" value="Annexin"/>
    <property type="match status" value="4"/>
</dbReference>
<dbReference type="GO" id="GO:0005509">
    <property type="term" value="F:calcium ion binding"/>
    <property type="evidence" value="ECO:0007669"/>
    <property type="project" value="InterPro"/>
</dbReference>
<evidence type="ECO:0000256" key="3">
    <source>
        <dbReference type="ARBA" id="ARBA00022837"/>
    </source>
</evidence>
<dbReference type="FunFam" id="1.10.220.10:FF:000008">
    <property type="entry name" value="Annexin"/>
    <property type="match status" value="1"/>
</dbReference>
<dbReference type="GO" id="GO:0009408">
    <property type="term" value="P:response to heat"/>
    <property type="evidence" value="ECO:0007669"/>
    <property type="project" value="TreeGrafter"/>
</dbReference>
<keyword evidence="1 6" id="KW-0479">Metal-binding</keyword>
<dbReference type="OrthoDB" id="37886at2759"/>
<dbReference type="GO" id="GO:0009409">
    <property type="term" value="P:response to cold"/>
    <property type="evidence" value="ECO:0007669"/>
    <property type="project" value="TreeGrafter"/>
</dbReference>
<evidence type="ECO:0008006" key="9">
    <source>
        <dbReference type="Google" id="ProtNLM"/>
    </source>
</evidence>
<dbReference type="PRINTS" id="PR01814">
    <property type="entry name" value="ANNEXINPLANT"/>
</dbReference>
<accession>A0A9P0Z9G7</accession>
<name>A0A9P0Z9G7_CUSEU</name>
<dbReference type="SUPFAM" id="SSF47874">
    <property type="entry name" value="Annexin"/>
    <property type="match status" value="1"/>
</dbReference>
<evidence type="ECO:0000256" key="5">
    <source>
        <dbReference type="ARBA" id="ARBA00023302"/>
    </source>
</evidence>